<evidence type="ECO:0000313" key="2">
    <source>
        <dbReference type="Proteomes" id="UP000886520"/>
    </source>
</evidence>
<accession>A0A9D4U7K4</accession>
<organism evidence="1 2">
    <name type="scientific">Adiantum capillus-veneris</name>
    <name type="common">Maidenhair fern</name>
    <dbReference type="NCBI Taxonomy" id="13818"/>
    <lineage>
        <taxon>Eukaryota</taxon>
        <taxon>Viridiplantae</taxon>
        <taxon>Streptophyta</taxon>
        <taxon>Embryophyta</taxon>
        <taxon>Tracheophyta</taxon>
        <taxon>Polypodiopsida</taxon>
        <taxon>Polypodiidae</taxon>
        <taxon>Polypodiales</taxon>
        <taxon>Pteridineae</taxon>
        <taxon>Pteridaceae</taxon>
        <taxon>Vittarioideae</taxon>
        <taxon>Adiantum</taxon>
    </lineage>
</organism>
<evidence type="ECO:0000313" key="1">
    <source>
        <dbReference type="EMBL" id="KAI5062009.1"/>
    </source>
</evidence>
<sequence length="302" mass="33271">MESCREHEVHLPAAVEGVSSQEKTWNNGTHTVLASYGGHACERSFSLSTSHNLSLSSCMKLFYASNSRGDSFCSLDACHNVNEGLLLSSSYAEGLSSDPTLCIEFQQEKSYYKVAGKFMKNLRSALHHLHIQSSAALPAELTLKSSVSTDLQGNGYSSLDVAWSSIDSSFISRALFGSDGRRELVLQGSQSFWKATHVEVAGTTKYNGPKTFSFKLEHKFSKEDKFSVNVSSSCFRLQEASIMASLAQESRSWTWKYRKLDNNAHSFGFDWQFRGDADSVSSLSIEAGQHGVAVHGELSHCF</sequence>
<comment type="caution">
    <text evidence="1">The sequence shown here is derived from an EMBL/GenBank/DDBJ whole genome shotgun (WGS) entry which is preliminary data.</text>
</comment>
<protein>
    <submittedName>
        <fullName evidence="1">Uncharacterized protein</fullName>
    </submittedName>
</protein>
<keyword evidence="2" id="KW-1185">Reference proteome</keyword>
<dbReference type="Proteomes" id="UP000886520">
    <property type="component" value="Chromosome 22"/>
</dbReference>
<name>A0A9D4U7K4_ADICA</name>
<reference evidence="1" key="1">
    <citation type="submission" date="2021-01" db="EMBL/GenBank/DDBJ databases">
        <title>Adiantum capillus-veneris genome.</title>
        <authorList>
            <person name="Fang Y."/>
            <person name="Liao Q."/>
        </authorList>
    </citation>
    <scope>NUCLEOTIDE SEQUENCE</scope>
    <source>
        <strain evidence="1">H3</strain>
        <tissue evidence="1">Leaf</tissue>
    </source>
</reference>
<proteinExistence type="predicted"/>
<gene>
    <name evidence="1" type="ORF">GOP47_0022548</name>
</gene>
<dbReference type="OrthoDB" id="10341925at2759"/>
<dbReference type="AlphaFoldDB" id="A0A9D4U7K4"/>
<dbReference type="EMBL" id="JABFUD020000022">
    <property type="protein sequence ID" value="KAI5062009.1"/>
    <property type="molecule type" value="Genomic_DNA"/>
</dbReference>